<proteinExistence type="predicted"/>
<dbReference type="RefSeq" id="YP_009801830.1">
    <property type="nucleotide sequence ID" value="NC_047975.1"/>
</dbReference>
<dbReference type="KEGG" id="vg:54992356"/>
<protein>
    <submittedName>
        <fullName evidence="1">Uncharacterized protein</fullName>
    </submittedName>
</protein>
<organism evidence="1 2">
    <name type="scientific">Microbacterium phage Squash</name>
    <dbReference type="NCBI Taxonomy" id="2182357"/>
    <lineage>
        <taxon>Viruses</taxon>
        <taxon>Duplodnaviria</taxon>
        <taxon>Heunggongvirae</taxon>
        <taxon>Uroviricota</taxon>
        <taxon>Caudoviricetes</taxon>
        <taxon>Squashvirus</taxon>
        <taxon>Squashvirus squash</taxon>
    </lineage>
</organism>
<name>A0A2U8ULT6_9CAUD</name>
<evidence type="ECO:0000313" key="2">
    <source>
        <dbReference type="Proteomes" id="UP000246514"/>
    </source>
</evidence>
<evidence type="ECO:0000313" key="1">
    <source>
        <dbReference type="EMBL" id="AWN04709.1"/>
    </source>
</evidence>
<accession>A0A2U8ULT6</accession>
<dbReference type="Proteomes" id="UP000246514">
    <property type="component" value="Segment"/>
</dbReference>
<sequence>MTDQPGLIRQENTMRIHTNDTTLTEQRIYHALRGQIALGRIAPHVSFKTLDEHGSRSHRAAWEIQLEAEVRDNGRRAGNSGSYGAMRPEYDGYAATYDEWGWLLAALYLIDPYLVVGTGKYSTYSNAEHFHRETAWTYDPERLIDALENGDDPFPIVMGRARTTKRGYYLGRRGADRYTEDDIRPYWDHRVRPRTVDEVRAFAYPLEVTA</sequence>
<dbReference type="EMBL" id="MH153813">
    <property type="protein sequence ID" value="AWN04709.1"/>
    <property type="molecule type" value="Genomic_DNA"/>
</dbReference>
<gene>
    <name evidence="1" type="primary">91</name>
    <name evidence="1" type="ORF">PBI_SQUASH_91</name>
</gene>
<keyword evidence="2" id="KW-1185">Reference proteome</keyword>
<dbReference type="GeneID" id="54992356"/>
<reference evidence="1 2" key="1">
    <citation type="submission" date="2018-04" db="EMBL/GenBank/DDBJ databases">
        <authorList>
            <person name="Fournier C.T."/>
            <person name="Kim C.J."/>
            <person name="Romero I.G."/>
            <person name="Sanchez M."/>
            <person name="Do N."/>
            <person name="Wu S."/>
            <person name="Mosier S.A."/>
            <person name="Wang J."/>
            <person name="Lund A."/>
            <person name="Moberg-Parker J."/>
            <person name="Stanton A.-C.J."/>
            <person name="Garlena R.A."/>
            <person name="Russell D.A."/>
            <person name="Pope W.H."/>
            <person name="Jacobs-Sera D."/>
            <person name="Hatfull G.F."/>
        </authorList>
    </citation>
    <scope>NUCLEOTIDE SEQUENCE [LARGE SCALE GENOMIC DNA]</scope>
</reference>